<reference evidence="2 3" key="1">
    <citation type="journal article" date="2016" name="Environ. Microbiol.">
        <title>New Methyloceanibacter diversity from North Sea sediments includes methanotroph containing solely the soluble methane monooxygenase.</title>
        <authorList>
            <person name="Vekeman B."/>
            <person name="Kerckhof F.M."/>
            <person name="Cremers G."/>
            <person name="de Vos P."/>
            <person name="Vandamme P."/>
            <person name="Boon N."/>
            <person name="Op den Camp H.J."/>
            <person name="Heylen K."/>
        </authorList>
    </citation>
    <scope>NUCLEOTIDE SEQUENCE [LARGE SCALE GENOMIC DNA]</scope>
    <source>
        <strain evidence="2 3">R-67177</strain>
    </source>
</reference>
<gene>
    <name evidence="2" type="ORF">AUC71_01555</name>
</gene>
<dbReference type="RefSeq" id="WP_069624197.1">
    <property type="nucleotide sequence ID" value="NZ_LPWD01000268.1"/>
</dbReference>
<protein>
    <submittedName>
        <fullName evidence="2">Uncharacterized protein</fullName>
    </submittedName>
</protein>
<comment type="caution">
    <text evidence="2">The sequence shown here is derived from an EMBL/GenBank/DDBJ whole genome shotgun (WGS) entry which is preliminary data.</text>
</comment>
<evidence type="ECO:0000256" key="1">
    <source>
        <dbReference type="SAM" id="Phobius"/>
    </source>
</evidence>
<evidence type="ECO:0000313" key="3">
    <source>
        <dbReference type="Proteomes" id="UP000095042"/>
    </source>
</evidence>
<keyword evidence="3" id="KW-1185">Reference proteome</keyword>
<keyword evidence="1" id="KW-0812">Transmembrane</keyword>
<feature type="transmembrane region" description="Helical" evidence="1">
    <location>
        <begin position="7"/>
        <end position="28"/>
    </location>
</feature>
<dbReference type="EMBL" id="LPWD01000268">
    <property type="protein sequence ID" value="ODS02613.1"/>
    <property type="molecule type" value="Genomic_DNA"/>
</dbReference>
<accession>A0A1E3W9X8</accession>
<dbReference type="Proteomes" id="UP000095042">
    <property type="component" value="Unassembled WGS sequence"/>
</dbReference>
<organism evidence="2 3">
    <name type="scientific">Methyloceanibacter marginalis</name>
    <dbReference type="NCBI Taxonomy" id="1774971"/>
    <lineage>
        <taxon>Bacteria</taxon>
        <taxon>Pseudomonadati</taxon>
        <taxon>Pseudomonadota</taxon>
        <taxon>Alphaproteobacteria</taxon>
        <taxon>Hyphomicrobiales</taxon>
        <taxon>Hyphomicrobiaceae</taxon>
        <taxon>Methyloceanibacter</taxon>
    </lineage>
</organism>
<feature type="transmembrane region" description="Helical" evidence="1">
    <location>
        <begin position="40"/>
        <end position="57"/>
    </location>
</feature>
<evidence type="ECO:0000313" key="2">
    <source>
        <dbReference type="EMBL" id="ODS02613.1"/>
    </source>
</evidence>
<keyword evidence="1" id="KW-1133">Transmembrane helix</keyword>
<proteinExistence type="predicted"/>
<dbReference type="AlphaFoldDB" id="A0A1E3W9X8"/>
<sequence length="59" mass="6385">MMLLKPSVNFVHVLSGTLLLAALVARFLDVLGLIEGTLDLAFWIAVAGWITAGMIMLQE</sequence>
<name>A0A1E3W9X8_9HYPH</name>
<keyword evidence="1" id="KW-0472">Membrane</keyword>